<comment type="caution">
    <text evidence="1">The sequence shown here is derived from an EMBL/GenBank/DDBJ whole genome shotgun (WGS) entry which is preliminary data.</text>
</comment>
<dbReference type="Proteomes" id="UP000887013">
    <property type="component" value="Unassembled WGS sequence"/>
</dbReference>
<dbReference type="EMBL" id="BMAW01001260">
    <property type="protein sequence ID" value="GFS73272.1"/>
    <property type="molecule type" value="Genomic_DNA"/>
</dbReference>
<protein>
    <submittedName>
        <fullName evidence="1">Uncharacterized protein</fullName>
    </submittedName>
</protein>
<evidence type="ECO:0000313" key="1">
    <source>
        <dbReference type="EMBL" id="GFS73272.1"/>
    </source>
</evidence>
<reference evidence="1" key="1">
    <citation type="submission" date="2020-08" db="EMBL/GenBank/DDBJ databases">
        <title>Multicomponent nature underlies the extraordinary mechanical properties of spider dragline silk.</title>
        <authorList>
            <person name="Kono N."/>
            <person name="Nakamura H."/>
            <person name="Mori M."/>
            <person name="Yoshida Y."/>
            <person name="Ohtoshi R."/>
            <person name="Malay A.D."/>
            <person name="Moran D.A.P."/>
            <person name="Tomita M."/>
            <person name="Numata K."/>
            <person name="Arakawa K."/>
        </authorList>
    </citation>
    <scope>NUCLEOTIDE SEQUENCE</scope>
</reference>
<organism evidence="1 2">
    <name type="scientific">Nephila pilipes</name>
    <name type="common">Giant wood spider</name>
    <name type="synonym">Nephila maculata</name>
    <dbReference type="NCBI Taxonomy" id="299642"/>
    <lineage>
        <taxon>Eukaryota</taxon>
        <taxon>Metazoa</taxon>
        <taxon>Ecdysozoa</taxon>
        <taxon>Arthropoda</taxon>
        <taxon>Chelicerata</taxon>
        <taxon>Arachnida</taxon>
        <taxon>Araneae</taxon>
        <taxon>Araneomorphae</taxon>
        <taxon>Entelegynae</taxon>
        <taxon>Araneoidea</taxon>
        <taxon>Nephilidae</taxon>
        <taxon>Nephila</taxon>
    </lineage>
</organism>
<accession>A0A8X6T1D8</accession>
<evidence type="ECO:0000313" key="2">
    <source>
        <dbReference type="Proteomes" id="UP000887013"/>
    </source>
</evidence>
<proteinExistence type="predicted"/>
<dbReference type="AlphaFoldDB" id="A0A8X6T1D8"/>
<gene>
    <name evidence="1" type="ORF">NPIL_97811</name>
</gene>
<sequence>MLILRRMPDNSTREQSVAKSMTFLFAGGRIGTVDAKTPVALVCWRNYWGEIGSSCRFAGSVSARGFFRWKDAFVFFALRLAKEGILFVAANEIFGWCLQIYF</sequence>
<keyword evidence="2" id="KW-1185">Reference proteome</keyword>
<name>A0A8X6T1D8_NEPPI</name>